<name>A0A840L7N7_9BURK</name>
<dbReference type="Pfam" id="PF03475">
    <property type="entry name" value="YiiM_3-alpha"/>
    <property type="match status" value="1"/>
</dbReference>
<dbReference type="EMBL" id="JACHLP010000002">
    <property type="protein sequence ID" value="MBB4842675.1"/>
    <property type="molecule type" value="Genomic_DNA"/>
</dbReference>
<dbReference type="Proteomes" id="UP000562027">
    <property type="component" value="Unassembled WGS sequence"/>
</dbReference>
<protein>
    <submittedName>
        <fullName evidence="2">MOSC domain-containing protein YiiM</fullName>
    </submittedName>
</protein>
<reference evidence="2 3" key="1">
    <citation type="submission" date="2020-08" db="EMBL/GenBank/DDBJ databases">
        <title>Functional genomics of gut bacteria from endangered species of beetles.</title>
        <authorList>
            <person name="Carlos-Shanley C."/>
        </authorList>
    </citation>
    <scope>NUCLEOTIDE SEQUENCE [LARGE SCALE GENOMIC DNA]</scope>
    <source>
        <strain evidence="2 3">S00239</strain>
    </source>
</reference>
<proteinExistence type="predicted"/>
<sequence>MNKPRLLGHVRSVLVGRAVPSARPGVLSAIAKQPVAGRVAVHKLGLSGDEQGDLRVHGGPDKAVHCYSWSHYEAWRSALPDCTLLHAPGAFGENLSVEGVDEEGICLGDQLRIGTALFSLSQGRQPCWKLNERFAQQDMAKQVQNSLRAGWYLRVDGPGEVGAGDAIELLARPCPQASVARLLRAIRDREQDPTQLRELLALPLTESWRRLFAGRLNSGQIEAWAPRMGEE</sequence>
<dbReference type="GO" id="GO:0003824">
    <property type="term" value="F:catalytic activity"/>
    <property type="evidence" value="ECO:0007669"/>
    <property type="project" value="InterPro"/>
</dbReference>
<gene>
    <name evidence="2" type="ORF">HNP55_001190</name>
</gene>
<evidence type="ECO:0000313" key="3">
    <source>
        <dbReference type="Proteomes" id="UP000562027"/>
    </source>
</evidence>
<keyword evidence="3" id="KW-1185">Reference proteome</keyword>
<accession>A0A840L7N7</accession>
<dbReference type="Pfam" id="PF03473">
    <property type="entry name" value="MOSC"/>
    <property type="match status" value="1"/>
</dbReference>
<dbReference type="GO" id="GO:0030170">
    <property type="term" value="F:pyridoxal phosphate binding"/>
    <property type="evidence" value="ECO:0007669"/>
    <property type="project" value="InterPro"/>
</dbReference>
<dbReference type="GO" id="GO:0030151">
    <property type="term" value="F:molybdenum ion binding"/>
    <property type="evidence" value="ECO:0007669"/>
    <property type="project" value="InterPro"/>
</dbReference>
<dbReference type="InterPro" id="IPR005302">
    <property type="entry name" value="MoCF_Sase_C"/>
</dbReference>
<dbReference type="RefSeq" id="WP_184297187.1">
    <property type="nucleotide sequence ID" value="NZ_JACHLP010000002.1"/>
</dbReference>
<dbReference type="InterPro" id="IPR052353">
    <property type="entry name" value="Benzoxazolinone_Detox_Enz"/>
</dbReference>
<organism evidence="2 3">
    <name type="scientific">Roseateles oligotrophus</name>
    <dbReference type="NCBI Taxonomy" id="1769250"/>
    <lineage>
        <taxon>Bacteria</taxon>
        <taxon>Pseudomonadati</taxon>
        <taxon>Pseudomonadota</taxon>
        <taxon>Betaproteobacteria</taxon>
        <taxon>Burkholderiales</taxon>
        <taxon>Sphaerotilaceae</taxon>
        <taxon>Roseateles</taxon>
    </lineage>
</organism>
<feature type="domain" description="MOSC" evidence="1">
    <location>
        <begin position="33"/>
        <end position="170"/>
    </location>
</feature>
<dbReference type="AlphaFoldDB" id="A0A840L7N7"/>
<evidence type="ECO:0000313" key="2">
    <source>
        <dbReference type="EMBL" id="MBB4842675.1"/>
    </source>
</evidence>
<dbReference type="PROSITE" id="PS51340">
    <property type="entry name" value="MOSC"/>
    <property type="match status" value="1"/>
</dbReference>
<dbReference type="PANTHER" id="PTHR30212:SF2">
    <property type="entry name" value="PROTEIN YIIM"/>
    <property type="match status" value="1"/>
</dbReference>
<dbReference type="Gene3D" id="2.40.33.20">
    <property type="entry name" value="PK beta-barrel domain-like"/>
    <property type="match status" value="1"/>
</dbReference>
<comment type="caution">
    <text evidence="2">The sequence shown here is derived from an EMBL/GenBank/DDBJ whole genome shotgun (WGS) entry which is preliminary data.</text>
</comment>
<dbReference type="SUPFAM" id="SSF50800">
    <property type="entry name" value="PK beta-barrel domain-like"/>
    <property type="match status" value="1"/>
</dbReference>
<dbReference type="InterPro" id="IPR005163">
    <property type="entry name" value="Tri_helical_YiiM-like"/>
</dbReference>
<dbReference type="PANTHER" id="PTHR30212">
    <property type="entry name" value="PROTEIN YIIM"/>
    <property type="match status" value="1"/>
</dbReference>
<dbReference type="InterPro" id="IPR011037">
    <property type="entry name" value="Pyrv_Knase-like_insert_dom_sf"/>
</dbReference>
<evidence type="ECO:0000259" key="1">
    <source>
        <dbReference type="PROSITE" id="PS51340"/>
    </source>
</evidence>